<protein>
    <submittedName>
        <fullName evidence="2">DUF3137 domain-containing protein</fullName>
    </submittedName>
</protein>
<dbReference type="InterPro" id="IPR021484">
    <property type="entry name" value="DUF3137"/>
</dbReference>
<feature type="transmembrane region" description="Helical" evidence="1">
    <location>
        <begin position="48"/>
        <end position="71"/>
    </location>
</feature>
<dbReference type="RefSeq" id="WP_140781197.1">
    <property type="nucleotide sequence ID" value="NZ_VFSS01000003.1"/>
</dbReference>
<accession>A0A501XAE5</accession>
<organism evidence="2 3">
    <name type="scientific">[Mycoplasma] falconis</name>
    <dbReference type="NCBI Taxonomy" id="92403"/>
    <lineage>
        <taxon>Bacteria</taxon>
        <taxon>Bacillati</taxon>
        <taxon>Mycoplasmatota</taxon>
        <taxon>Mycoplasmoidales</taxon>
        <taxon>Metamycoplasmataceae</taxon>
        <taxon>Metamycoplasma</taxon>
    </lineage>
</organism>
<keyword evidence="1" id="KW-0472">Membrane</keyword>
<name>A0A501XAE5_9BACT</name>
<proteinExistence type="predicted"/>
<keyword evidence="1" id="KW-1133">Transmembrane helix</keyword>
<feature type="transmembrane region" description="Helical" evidence="1">
    <location>
        <begin position="83"/>
        <end position="103"/>
    </location>
</feature>
<evidence type="ECO:0000313" key="2">
    <source>
        <dbReference type="EMBL" id="TPE57545.1"/>
    </source>
</evidence>
<dbReference type="AlphaFoldDB" id="A0A501XAE5"/>
<dbReference type="OrthoDB" id="401412at2"/>
<sequence length="378" mass="44866">MKRAEDVITFKEFKQRFNDNVLPEIQKNIKNNLQNKEWELCKKYQFKFWMLILGSLLFFLSMIILSILFINFKLWKNSSYLKYFLLSLTILFLIGGITTSVLANKFNNLKKSKIYNLSDNIKKILEDIHIFEPTIKCLNKKWDFLGKWHTPTNTNISFDFNNFRFYDNAYLFYKPKEIAESPILNYRSSLETMIVDDKYPIYFSNVTYEYEPLIKSIVSDSLSSKGNKIWHATLMQIDISNLQKNKRTDFNLFKTISQFAYKPISLENKEFNKVFNVVSNDELKMNMIFTPLVQENLLTLYNENLKLNNLNEKNIYFTAVDDVITISFISSLNFLKIKLPKKIKSPENLINKTIDNILKDAYLLYFVISLFYVPVYLY</sequence>
<evidence type="ECO:0000313" key="3">
    <source>
        <dbReference type="Proteomes" id="UP000319776"/>
    </source>
</evidence>
<dbReference type="Proteomes" id="UP000319776">
    <property type="component" value="Unassembled WGS sequence"/>
</dbReference>
<dbReference type="Pfam" id="PF11335">
    <property type="entry name" value="DUF3137"/>
    <property type="match status" value="1"/>
</dbReference>
<keyword evidence="3" id="KW-1185">Reference proteome</keyword>
<gene>
    <name evidence="2" type="ORF">FJO69_01265</name>
</gene>
<dbReference type="EMBL" id="VFSS01000003">
    <property type="protein sequence ID" value="TPE57545.1"/>
    <property type="molecule type" value="Genomic_DNA"/>
</dbReference>
<evidence type="ECO:0000256" key="1">
    <source>
        <dbReference type="SAM" id="Phobius"/>
    </source>
</evidence>
<comment type="caution">
    <text evidence="2">The sequence shown here is derived from an EMBL/GenBank/DDBJ whole genome shotgun (WGS) entry which is preliminary data.</text>
</comment>
<feature type="transmembrane region" description="Helical" evidence="1">
    <location>
        <begin position="356"/>
        <end position="377"/>
    </location>
</feature>
<keyword evidence="1" id="KW-0812">Transmembrane</keyword>
<reference evidence="2 3" key="1">
    <citation type="submission" date="2019-06" db="EMBL/GenBank/DDBJ databases">
        <title>Mycoplasma falconis type strain whole genome sequence.</title>
        <authorList>
            <person name="Spergser J."/>
        </authorList>
    </citation>
    <scope>NUCLEOTIDE SEQUENCE [LARGE SCALE GENOMIC DNA]</scope>
    <source>
        <strain evidence="2 3">ATCC 51372</strain>
    </source>
</reference>